<feature type="region of interest" description="Disordered" evidence="1">
    <location>
        <begin position="1"/>
        <end position="25"/>
    </location>
</feature>
<feature type="region of interest" description="Disordered" evidence="1">
    <location>
        <begin position="114"/>
        <end position="199"/>
    </location>
</feature>
<evidence type="ECO:0000256" key="2">
    <source>
        <dbReference type="SAM" id="Phobius"/>
    </source>
</evidence>
<feature type="compositionally biased region" description="Pro residues" evidence="1">
    <location>
        <begin position="174"/>
        <end position="199"/>
    </location>
</feature>
<reference evidence="3 4" key="1">
    <citation type="journal article" date="2019" name="Emerg. Microbes Infect.">
        <title>Comprehensive subspecies identification of 175 nontuberculous mycobacteria species based on 7547 genomic profiles.</title>
        <authorList>
            <person name="Matsumoto Y."/>
            <person name="Kinjo T."/>
            <person name="Motooka D."/>
            <person name="Nabeya D."/>
            <person name="Jung N."/>
            <person name="Uechi K."/>
            <person name="Horii T."/>
            <person name="Iida T."/>
            <person name="Fujita J."/>
            <person name="Nakamura S."/>
        </authorList>
    </citation>
    <scope>NUCLEOTIDE SEQUENCE [LARGE SCALE GENOMIC DNA]</scope>
    <source>
        <strain evidence="3 4">JCM 12687</strain>
        <plasmid evidence="3">pJCM12687</plasmid>
    </source>
</reference>
<organism evidence="3 4">
    <name type="scientific">Mycobacterium branderi</name>
    <dbReference type="NCBI Taxonomy" id="43348"/>
    <lineage>
        <taxon>Bacteria</taxon>
        <taxon>Bacillati</taxon>
        <taxon>Actinomycetota</taxon>
        <taxon>Actinomycetes</taxon>
        <taxon>Mycobacteriales</taxon>
        <taxon>Mycobacteriaceae</taxon>
        <taxon>Mycobacterium</taxon>
    </lineage>
</organism>
<evidence type="ECO:0000313" key="3">
    <source>
        <dbReference type="EMBL" id="BBZ15185.1"/>
    </source>
</evidence>
<accession>A0ABM7KVY5</accession>
<keyword evidence="2" id="KW-0472">Membrane</keyword>
<dbReference type="EMBL" id="AP022607">
    <property type="protein sequence ID" value="BBZ15185.1"/>
    <property type="molecule type" value="Genomic_DNA"/>
</dbReference>
<keyword evidence="2" id="KW-0812">Transmembrane</keyword>
<protein>
    <recommendedName>
        <fullName evidence="5">Proline-rich protein</fullName>
    </recommendedName>
</protein>
<evidence type="ECO:0000256" key="1">
    <source>
        <dbReference type="SAM" id="MobiDB-lite"/>
    </source>
</evidence>
<geneLocation type="plasmid" evidence="3 4">
    <name>pJCM12687</name>
</geneLocation>
<keyword evidence="3" id="KW-0614">Plasmid</keyword>
<keyword evidence="2" id="KW-1133">Transmembrane helix</keyword>
<evidence type="ECO:0000313" key="4">
    <source>
        <dbReference type="Proteomes" id="UP000467379"/>
    </source>
</evidence>
<feature type="compositionally biased region" description="Pro residues" evidence="1">
    <location>
        <begin position="152"/>
        <end position="166"/>
    </location>
</feature>
<feature type="compositionally biased region" description="Low complexity" evidence="1">
    <location>
        <begin position="141"/>
        <end position="151"/>
    </location>
</feature>
<proteinExistence type="predicted"/>
<feature type="transmembrane region" description="Helical" evidence="2">
    <location>
        <begin position="90"/>
        <end position="110"/>
    </location>
</feature>
<keyword evidence="4" id="KW-1185">Reference proteome</keyword>
<feature type="compositionally biased region" description="Basic and acidic residues" evidence="1">
    <location>
        <begin position="1"/>
        <end position="10"/>
    </location>
</feature>
<gene>
    <name evidence="3" type="ORF">MBRA_53800</name>
</gene>
<name>A0ABM7KVY5_9MYCO</name>
<feature type="transmembrane region" description="Helical" evidence="2">
    <location>
        <begin position="30"/>
        <end position="52"/>
    </location>
</feature>
<sequence>MRAAPERKGQADMTPSPSQKHAMRRRRGSGLITGILIVVLFGLVPLGSYVILPSDSALCTYVVIHPGDHCKHGRGRGPGSTFEQTRSWNLWSGMAITVVGFIVIAGMVASRRAAAQDPERWGVPEAPGPRRYGPPPPGYGPVPQQVPFGPQYGPPPMGAPPQPYPDPQRYGARPPGPPPNFWPAPPTYRPPSPQEPPRW</sequence>
<dbReference type="Proteomes" id="UP000467379">
    <property type="component" value="Plasmid pJCM12687"/>
</dbReference>
<evidence type="ECO:0008006" key="5">
    <source>
        <dbReference type="Google" id="ProtNLM"/>
    </source>
</evidence>